<protein>
    <submittedName>
        <fullName evidence="2">Uncharacterized protein</fullName>
    </submittedName>
</protein>
<accession>A0AAD6D7V6</accession>
<keyword evidence="3" id="KW-1185">Reference proteome</keyword>
<keyword evidence="1" id="KW-0472">Membrane</keyword>
<proteinExistence type="predicted"/>
<comment type="caution">
    <text evidence="2">The sequence shown here is derived from an EMBL/GenBank/DDBJ whole genome shotgun (WGS) entry which is preliminary data.</text>
</comment>
<keyword evidence="1" id="KW-0812">Transmembrane</keyword>
<sequence length="336" mass="38049">MAEQTIKLGEVIGLEIPANETWTCLAKTQQQCRCQHVVATSRRDEAIRILQHKMTFRESEHDLIESYMKQLVTLLFNTNHPDIEHQKSEQETKWLDLWRTELKNRMERHENAIEHDEPEKFPSEGAITQEHEPHAIAQIPAIVPYPTLPLETSQMPTDASVHTTAISSYLNRTVTLDITEDVSDQTAEVATASQPSIVGYDAPLAPNQTSSHDNLGLSVFFSPNQLEMINIILHFGLQLCALFQIQYGTLVSRDVAGNKRTESFLRFKLIFGVDFTVSEILTSPWAIFPLFAVLGQLMYILIGPWSSLMLFLFVALVGSCWTGTQDKAVVRRTERV</sequence>
<organism evidence="2 3">
    <name type="scientific">Penicillium frequentans</name>
    <dbReference type="NCBI Taxonomy" id="3151616"/>
    <lineage>
        <taxon>Eukaryota</taxon>
        <taxon>Fungi</taxon>
        <taxon>Dikarya</taxon>
        <taxon>Ascomycota</taxon>
        <taxon>Pezizomycotina</taxon>
        <taxon>Eurotiomycetes</taxon>
        <taxon>Eurotiomycetidae</taxon>
        <taxon>Eurotiales</taxon>
        <taxon>Aspergillaceae</taxon>
        <taxon>Penicillium</taxon>
    </lineage>
</organism>
<gene>
    <name evidence="2" type="ORF">N7494_000938</name>
</gene>
<evidence type="ECO:0000256" key="1">
    <source>
        <dbReference type="SAM" id="Phobius"/>
    </source>
</evidence>
<dbReference type="EMBL" id="JAQIZZ010000001">
    <property type="protein sequence ID" value="KAJ5557023.1"/>
    <property type="molecule type" value="Genomic_DNA"/>
</dbReference>
<dbReference type="Proteomes" id="UP001220324">
    <property type="component" value="Unassembled WGS sequence"/>
</dbReference>
<evidence type="ECO:0000313" key="3">
    <source>
        <dbReference type="Proteomes" id="UP001220324"/>
    </source>
</evidence>
<name>A0AAD6D7V6_9EURO</name>
<feature type="transmembrane region" description="Helical" evidence="1">
    <location>
        <begin position="297"/>
        <end position="322"/>
    </location>
</feature>
<dbReference type="AlphaFoldDB" id="A0AAD6D7V6"/>
<reference evidence="2 3" key="1">
    <citation type="journal article" date="2023" name="IMA Fungus">
        <title>Comparative genomic study of the Penicillium genus elucidates a diverse pangenome and 15 lateral gene transfer events.</title>
        <authorList>
            <person name="Petersen C."/>
            <person name="Sorensen T."/>
            <person name="Nielsen M.R."/>
            <person name="Sondergaard T.E."/>
            <person name="Sorensen J.L."/>
            <person name="Fitzpatrick D.A."/>
            <person name="Frisvad J.C."/>
            <person name="Nielsen K.L."/>
        </authorList>
    </citation>
    <scope>NUCLEOTIDE SEQUENCE [LARGE SCALE GENOMIC DNA]</scope>
    <source>
        <strain evidence="2 3">IBT 35679</strain>
    </source>
</reference>
<evidence type="ECO:0000313" key="2">
    <source>
        <dbReference type="EMBL" id="KAJ5557023.1"/>
    </source>
</evidence>
<feature type="transmembrane region" description="Helical" evidence="1">
    <location>
        <begin position="269"/>
        <end position="291"/>
    </location>
</feature>
<keyword evidence="1" id="KW-1133">Transmembrane helix</keyword>